<organism evidence="8 9">
    <name type="scientific">Virgisporangium aurantiacum</name>
    <dbReference type="NCBI Taxonomy" id="175570"/>
    <lineage>
        <taxon>Bacteria</taxon>
        <taxon>Bacillati</taxon>
        <taxon>Actinomycetota</taxon>
        <taxon>Actinomycetes</taxon>
        <taxon>Micromonosporales</taxon>
        <taxon>Micromonosporaceae</taxon>
        <taxon>Virgisporangium</taxon>
    </lineage>
</organism>
<dbReference type="AlphaFoldDB" id="A0A8J4E8M0"/>
<keyword evidence="3 6" id="KW-0812">Transmembrane</keyword>
<accession>A0A8J4E8M0</accession>
<dbReference type="EMBL" id="BOPG01000084">
    <property type="protein sequence ID" value="GIJ62922.1"/>
    <property type="molecule type" value="Genomic_DNA"/>
</dbReference>
<keyword evidence="4 6" id="KW-1133">Transmembrane helix</keyword>
<feature type="transmembrane region" description="Helical" evidence="6">
    <location>
        <begin position="66"/>
        <end position="86"/>
    </location>
</feature>
<sequence length="172" mass="18589">MSGDYQVPQPVFQLAPDGRPLSNAGARLGARVIDGLIQFVLLIAGGFVVGMAVKLISYLTGDQSPVLVVVAVVGITAVVVVSQYAYEVEVPLRWNGQTPGKRMLKIAIAPLEPGARLSRGQLAGRWGLVLLFNLLANCYIGLIDPLWCLWDKPYRQCLHDKPAKTVVVRLAA</sequence>
<name>A0A8J4E8M0_9ACTN</name>
<evidence type="ECO:0000256" key="4">
    <source>
        <dbReference type="ARBA" id="ARBA00022989"/>
    </source>
</evidence>
<dbReference type="PANTHER" id="PTHR36115">
    <property type="entry name" value="PROLINE-RICH ANTIGEN HOMOLOG-RELATED"/>
    <property type="match status" value="1"/>
</dbReference>
<dbReference type="Pfam" id="PF06271">
    <property type="entry name" value="RDD"/>
    <property type="match status" value="1"/>
</dbReference>
<dbReference type="GO" id="GO:0005886">
    <property type="term" value="C:plasma membrane"/>
    <property type="evidence" value="ECO:0007669"/>
    <property type="project" value="UniProtKB-SubCell"/>
</dbReference>
<dbReference type="InterPro" id="IPR010432">
    <property type="entry name" value="RDD"/>
</dbReference>
<feature type="transmembrane region" description="Helical" evidence="6">
    <location>
        <begin position="126"/>
        <end position="150"/>
    </location>
</feature>
<evidence type="ECO:0000256" key="6">
    <source>
        <dbReference type="SAM" id="Phobius"/>
    </source>
</evidence>
<protein>
    <submittedName>
        <fullName evidence="8">RDD family protein</fullName>
    </submittedName>
</protein>
<evidence type="ECO:0000313" key="8">
    <source>
        <dbReference type="EMBL" id="GIJ62922.1"/>
    </source>
</evidence>
<evidence type="ECO:0000313" key="9">
    <source>
        <dbReference type="Proteomes" id="UP000612585"/>
    </source>
</evidence>
<evidence type="ECO:0000256" key="1">
    <source>
        <dbReference type="ARBA" id="ARBA00004651"/>
    </source>
</evidence>
<comment type="caution">
    <text evidence="8">The sequence shown here is derived from an EMBL/GenBank/DDBJ whole genome shotgun (WGS) entry which is preliminary data.</text>
</comment>
<keyword evidence="5 6" id="KW-0472">Membrane</keyword>
<reference evidence="8" key="1">
    <citation type="submission" date="2021-01" db="EMBL/GenBank/DDBJ databases">
        <title>Whole genome shotgun sequence of Virgisporangium aurantiacum NBRC 16421.</title>
        <authorList>
            <person name="Komaki H."/>
            <person name="Tamura T."/>
        </authorList>
    </citation>
    <scope>NUCLEOTIDE SEQUENCE</scope>
    <source>
        <strain evidence="8">NBRC 16421</strain>
    </source>
</reference>
<evidence type="ECO:0000259" key="7">
    <source>
        <dbReference type="Pfam" id="PF06271"/>
    </source>
</evidence>
<dbReference type="InterPro" id="IPR051791">
    <property type="entry name" value="Pra-immunoreactive"/>
</dbReference>
<dbReference type="Proteomes" id="UP000612585">
    <property type="component" value="Unassembled WGS sequence"/>
</dbReference>
<keyword evidence="9" id="KW-1185">Reference proteome</keyword>
<keyword evidence="2" id="KW-1003">Cell membrane</keyword>
<comment type="subcellular location">
    <subcellularLocation>
        <location evidence="1">Cell membrane</location>
        <topology evidence="1">Multi-pass membrane protein</topology>
    </subcellularLocation>
</comment>
<feature type="domain" description="RDD" evidence="7">
    <location>
        <begin position="23"/>
        <end position="164"/>
    </location>
</feature>
<gene>
    <name evidence="8" type="ORF">Vau01_104380</name>
</gene>
<evidence type="ECO:0000256" key="5">
    <source>
        <dbReference type="ARBA" id="ARBA00023136"/>
    </source>
</evidence>
<proteinExistence type="predicted"/>
<evidence type="ECO:0000256" key="3">
    <source>
        <dbReference type="ARBA" id="ARBA00022692"/>
    </source>
</evidence>
<feature type="transmembrane region" description="Helical" evidence="6">
    <location>
        <begin position="36"/>
        <end position="59"/>
    </location>
</feature>
<evidence type="ECO:0000256" key="2">
    <source>
        <dbReference type="ARBA" id="ARBA00022475"/>
    </source>
</evidence>